<keyword evidence="1" id="KW-0812">Transmembrane</keyword>
<gene>
    <name evidence="2" type="ORF">JI62_02545</name>
</gene>
<comment type="caution">
    <text evidence="2">The sequence shown here is derived from an EMBL/GenBank/DDBJ whole genome shotgun (WGS) entry which is preliminary data.</text>
</comment>
<evidence type="ECO:0000313" key="2">
    <source>
        <dbReference type="EMBL" id="OWV31247.1"/>
    </source>
</evidence>
<keyword evidence="1" id="KW-0472">Membrane</keyword>
<protein>
    <submittedName>
        <fullName evidence="2">Uncharacterized protein</fullName>
    </submittedName>
</protein>
<organism evidence="2 3">
    <name type="scientific">Halomonas campaniensis</name>
    <dbReference type="NCBI Taxonomy" id="213554"/>
    <lineage>
        <taxon>Bacteria</taxon>
        <taxon>Pseudomonadati</taxon>
        <taxon>Pseudomonadota</taxon>
        <taxon>Gammaproteobacteria</taxon>
        <taxon>Oceanospirillales</taxon>
        <taxon>Halomonadaceae</taxon>
        <taxon>Halomonas</taxon>
    </lineage>
</organism>
<proteinExistence type="predicted"/>
<evidence type="ECO:0000256" key="1">
    <source>
        <dbReference type="SAM" id="Phobius"/>
    </source>
</evidence>
<evidence type="ECO:0000313" key="3">
    <source>
        <dbReference type="Proteomes" id="UP000197334"/>
    </source>
</evidence>
<name>A0A246S462_9GAMM</name>
<dbReference type="Proteomes" id="UP000197334">
    <property type="component" value="Unassembled WGS sequence"/>
</dbReference>
<accession>A0A246S462</accession>
<keyword evidence="3" id="KW-1185">Reference proteome</keyword>
<sequence>MAKKSISIEEHYIRYKIIMRNPQLSPRNEDEVRVFTQKMRYAIRAKYYGTAISGLIMGILSLILIVGFFLIPMSFVAFYLGSKELRFLKLCEERYIENKEWEKERSYTE</sequence>
<dbReference type="AlphaFoldDB" id="A0A246S462"/>
<dbReference type="RefSeq" id="WP_088698673.1">
    <property type="nucleotide sequence ID" value="NZ_JPUA01000004.1"/>
</dbReference>
<dbReference type="EMBL" id="JPUA01000004">
    <property type="protein sequence ID" value="OWV31247.1"/>
    <property type="molecule type" value="Genomic_DNA"/>
</dbReference>
<feature type="transmembrane region" description="Helical" evidence="1">
    <location>
        <begin position="47"/>
        <end position="80"/>
    </location>
</feature>
<keyword evidence="1" id="KW-1133">Transmembrane helix</keyword>
<reference evidence="2 3" key="1">
    <citation type="submission" date="2014-08" db="EMBL/GenBank/DDBJ databases">
        <title>Draft genome sequence of a novel L-asparaginase producing marine bacterium, Halomonas campaniensis.</title>
        <authorList>
            <person name="Sundarakrishnan B."/>
            <person name="Moushumi Priya A."/>
            <person name="Raman G."/>
            <person name="Sakthivel N."/>
            <person name="Park S."/>
            <person name="Jayachandran S."/>
        </authorList>
    </citation>
    <scope>NUCLEOTIDE SEQUENCE [LARGE SCALE GENOMIC DNA]</scope>
    <source>
        <strain evidence="2 3">SK03</strain>
    </source>
</reference>